<dbReference type="CDD" id="cd16012">
    <property type="entry name" value="ALP"/>
    <property type="match status" value="1"/>
</dbReference>
<dbReference type="Proteomes" id="UP001235939">
    <property type="component" value="Chromosome 21"/>
</dbReference>
<proteinExistence type="inferred from homology"/>
<accession>A0ABY6LPC8</accession>
<dbReference type="Gene3D" id="3.40.720.10">
    <property type="entry name" value="Alkaline Phosphatase, subunit A"/>
    <property type="match status" value="1"/>
</dbReference>
<name>A0ABY6LPC8_9ARAC</name>
<gene>
    <name evidence="4" type="ORF">LAZ67_21000474</name>
</gene>
<dbReference type="PANTHER" id="PTHR11596">
    <property type="entry name" value="ALKALINE PHOSPHATASE"/>
    <property type="match status" value="1"/>
</dbReference>
<dbReference type="SUPFAM" id="SSF53649">
    <property type="entry name" value="Alkaline phosphatase-like"/>
    <property type="match status" value="1"/>
</dbReference>
<evidence type="ECO:0000256" key="2">
    <source>
        <dbReference type="ARBA" id="ARBA00022553"/>
    </source>
</evidence>
<dbReference type="InterPro" id="IPR017850">
    <property type="entry name" value="Alkaline_phosphatase_core_sf"/>
</dbReference>
<protein>
    <recommendedName>
        <fullName evidence="1">alkaline phosphatase</fullName>
        <ecNumber evidence="1">3.1.3.1</ecNumber>
    </recommendedName>
</protein>
<comment type="similarity">
    <text evidence="3">Belongs to the alkaline phosphatase family.</text>
</comment>
<dbReference type="EC" id="3.1.3.1" evidence="1"/>
<dbReference type="PANTHER" id="PTHR11596:SF5">
    <property type="entry name" value="ALKALINE PHOSPHATASE"/>
    <property type="match status" value="1"/>
</dbReference>
<dbReference type="EMBL" id="CP092883">
    <property type="protein sequence ID" value="UYV82022.1"/>
    <property type="molecule type" value="Genomic_DNA"/>
</dbReference>
<dbReference type="Pfam" id="PF00245">
    <property type="entry name" value="Alk_phosphatase"/>
    <property type="match status" value="1"/>
</dbReference>
<evidence type="ECO:0000313" key="4">
    <source>
        <dbReference type="EMBL" id="UYV82022.1"/>
    </source>
</evidence>
<keyword evidence="2" id="KW-0597">Phosphoprotein</keyword>
<reference evidence="4 5" key="1">
    <citation type="submission" date="2022-01" db="EMBL/GenBank/DDBJ databases">
        <title>A chromosomal length assembly of Cordylochernes scorpioides.</title>
        <authorList>
            <person name="Zeh D."/>
            <person name="Zeh J."/>
        </authorList>
    </citation>
    <scope>NUCLEOTIDE SEQUENCE [LARGE SCALE GENOMIC DNA]</scope>
    <source>
        <strain evidence="4">IN4F17</strain>
        <tissue evidence="4">Whole Body</tissue>
    </source>
</reference>
<dbReference type="PRINTS" id="PR00113">
    <property type="entry name" value="ALKPHPHTASE"/>
</dbReference>
<sequence length="487" mass="52830">MHTSDTQKYWETNSLNALKTRLSQQQPNTNRARNTIFFLGDGMSVTTQTAARILKGQLAGRSGEEGELDWEAFPHTSRSKTYSLDKQVGDSAATASAYLTGVKGNQGTIGVNGKVKRGDCKAQMNPDNHLTSIMAKAQRMGMSTGVVTTTRITHASPAGAYAHIAERNWEGKSPSATDCPDIATQLIRDSPGNKLNVILGGGLQMFLPKGSHGSKRKDNSDLLKEYKNLKNSTKHAIVKTKEQLEAAAATEDIQYVLGLFSNSHLAYILDKSPNSTEPTLAEMTSAAIKILQRNPRGYILFVEGGRIDHAHHATLGKKALHETLEMEKAVAEAHEHTDPSETLILVTADHSHTVTMSGYPERGNDILGFAGISLNNTLYTTLHYANGPGVDPTSRNLTMMEVTANNYTQSAGVPLAYETHSGEDVSVHATGPWSHLYSGVHEQTYIPTVISYAACLSDIVAPHCGLTYNGAPRGVGLELLYEYRYTC</sequence>
<evidence type="ECO:0000256" key="1">
    <source>
        <dbReference type="ARBA" id="ARBA00012647"/>
    </source>
</evidence>
<dbReference type="InterPro" id="IPR001952">
    <property type="entry name" value="Alkaline_phosphatase"/>
</dbReference>
<organism evidence="4 5">
    <name type="scientific">Cordylochernes scorpioides</name>
    <dbReference type="NCBI Taxonomy" id="51811"/>
    <lineage>
        <taxon>Eukaryota</taxon>
        <taxon>Metazoa</taxon>
        <taxon>Ecdysozoa</taxon>
        <taxon>Arthropoda</taxon>
        <taxon>Chelicerata</taxon>
        <taxon>Arachnida</taxon>
        <taxon>Pseudoscorpiones</taxon>
        <taxon>Cheliferoidea</taxon>
        <taxon>Chernetidae</taxon>
        <taxon>Cordylochernes</taxon>
    </lineage>
</organism>
<evidence type="ECO:0000256" key="3">
    <source>
        <dbReference type="RuleBase" id="RU003946"/>
    </source>
</evidence>
<evidence type="ECO:0000313" key="5">
    <source>
        <dbReference type="Proteomes" id="UP001235939"/>
    </source>
</evidence>
<keyword evidence="5" id="KW-1185">Reference proteome</keyword>
<dbReference type="SMART" id="SM00098">
    <property type="entry name" value="alkPPc"/>
    <property type="match status" value="1"/>
</dbReference>